<dbReference type="GO" id="GO:0046983">
    <property type="term" value="F:protein dimerization activity"/>
    <property type="evidence" value="ECO:0007669"/>
    <property type="project" value="InterPro"/>
</dbReference>
<dbReference type="InterPro" id="IPR036866">
    <property type="entry name" value="RibonucZ/Hydroxyglut_hydro"/>
</dbReference>
<dbReference type="SUPFAM" id="SSF56281">
    <property type="entry name" value="Metallo-hydrolase/oxidoreductase"/>
    <property type="match status" value="1"/>
</dbReference>
<dbReference type="PANTHER" id="PTHR43223:SF1">
    <property type="entry name" value="ALKYL_ARYL-SULFATASE BDS1"/>
    <property type="match status" value="1"/>
</dbReference>
<evidence type="ECO:0000313" key="11">
    <source>
        <dbReference type="EMBL" id="KKC98818.1"/>
    </source>
</evidence>
<name>A0A0F5V9L4_9GAMM</name>
<dbReference type="InterPro" id="IPR044097">
    <property type="entry name" value="Bds1/SdsA1_MBL-fold"/>
</dbReference>
<dbReference type="Pfam" id="PF14863">
    <property type="entry name" value="Alkyl_sulf_dimr"/>
    <property type="match status" value="1"/>
</dbReference>
<reference evidence="11 12" key="1">
    <citation type="submission" date="2014-12" db="EMBL/GenBank/DDBJ databases">
        <title>Mercury Reductase activity and rhizosphere competence traits in the genome of root associated Photobacterium halotolerans MELD1.</title>
        <authorList>
            <person name="Mathew D.C."/>
            <person name="Huang C.-C."/>
        </authorList>
    </citation>
    <scope>NUCLEOTIDE SEQUENCE [LARGE SCALE GENOMIC DNA]</scope>
    <source>
        <strain evidence="11 12">MELD1</strain>
    </source>
</reference>
<dbReference type="SMART" id="SM00849">
    <property type="entry name" value="Lactamase_B"/>
    <property type="match status" value="1"/>
</dbReference>
<proteinExistence type="inferred from homology"/>
<dbReference type="Gene3D" id="3.30.1050.10">
    <property type="entry name" value="SCP2 sterol-binding domain"/>
    <property type="match status" value="1"/>
</dbReference>
<evidence type="ECO:0000256" key="4">
    <source>
        <dbReference type="ARBA" id="ARBA00022833"/>
    </source>
</evidence>
<evidence type="ECO:0000259" key="10">
    <source>
        <dbReference type="SMART" id="SM00849"/>
    </source>
</evidence>
<dbReference type="Pfam" id="PF00753">
    <property type="entry name" value="Lactamase_B"/>
    <property type="match status" value="1"/>
</dbReference>
<sequence length="659" mass="73156">MKLKKSVVYLSIALISQSVMASMEITPDSKPASIYTIEKNEAVRDYLNFENHDDFSAASRGFIATWPEKTIRDKAGNVVWDFNAYQFVNAQKQIDTINPSLHRMAQLNNKAGLFQVSDGVYQIRGFDLSVMSFIRGEKGWIVIDPLISEETARAGLELLNQHVEKLPVTAVVITHSHIDHFGGIWGVTTKEAYEAGQVEVVAPEGFYEHAISENVLAGNLMSRRASFMYGNLAAPGPRGLVDAGLGKTTSTGVPGIVEPTLLIHKTGEKHTIDGIEFDFQMASGSEAPAEFMAYMPKYKTLLAAEVMTHTIHNISTLRGAQTRDASKWAAYIDETIQLYGEKADTMIASHHWPTWGKAKIKDQLEKTRDMYQYVHDQTLRLANMGYTPNEISASIQLPESLDKEWYNRGYYGTVSHNARATYDFYFGAWWDGNPANLNPLPPEEAGAKYVEAMGGADQVIQIAQKAVDRGEYRWAVTLLNHVVFSDPSNTQARYLEADAMEQLGYQSESGPWRNNYLIGAKELREGFKPAPTPDTTAIAKNMPVSSVLESLTVRVNPEKAAGKTIAVNLKVADDQNTESGEYAMLLSNSVLKTYQDRQLDHADLTLTFSQSELADLLTRKASLDDLVKAGKFKVSDRETLNELMGVFDTFANDFGIVTP</sequence>
<evidence type="ECO:0000256" key="5">
    <source>
        <dbReference type="ARBA" id="ARBA00033751"/>
    </source>
</evidence>
<evidence type="ECO:0000256" key="2">
    <source>
        <dbReference type="ARBA" id="ARBA00022723"/>
    </source>
</evidence>
<dbReference type="FunFam" id="1.25.40.880:FF:000001">
    <property type="entry name" value="SDS hydrolase SdsA1"/>
    <property type="match status" value="1"/>
</dbReference>
<comment type="cofactor">
    <cofactor evidence="1">
        <name>Zn(2+)</name>
        <dbReference type="ChEBI" id="CHEBI:29105"/>
    </cofactor>
</comment>
<dbReference type="Gene3D" id="3.60.15.30">
    <property type="entry name" value="Metallo-beta-lactamase domain"/>
    <property type="match status" value="1"/>
</dbReference>
<dbReference type="InterPro" id="IPR038536">
    <property type="entry name" value="Alkyl/aryl-sulf_dimr_sf"/>
</dbReference>
<protein>
    <recommendedName>
        <fullName evidence="7">Linear primary-alkylsulfatase</fullName>
        <ecNumber evidence="6">3.1.6.21</ecNumber>
    </recommendedName>
    <alternativeName>
        <fullName evidence="8">Type III linear primary-alkylsulfatase</fullName>
    </alternativeName>
</protein>
<dbReference type="GO" id="GO:0046872">
    <property type="term" value="F:metal ion binding"/>
    <property type="evidence" value="ECO:0007669"/>
    <property type="project" value="UniProtKB-KW"/>
</dbReference>
<accession>A0A0F5V9L4</accession>
<evidence type="ECO:0000256" key="8">
    <source>
        <dbReference type="ARBA" id="ARBA00075789"/>
    </source>
</evidence>
<dbReference type="Proteomes" id="UP000033633">
    <property type="component" value="Unassembled WGS sequence"/>
</dbReference>
<feature type="domain" description="Metallo-beta-lactamase" evidence="10">
    <location>
        <begin position="128"/>
        <end position="350"/>
    </location>
</feature>
<dbReference type="PATRIC" id="fig|265726.11.peg.1426"/>
<dbReference type="InterPro" id="IPR029228">
    <property type="entry name" value="Alkyl_sulf_dimr"/>
</dbReference>
<keyword evidence="3" id="KW-0378">Hydrolase</keyword>
<comment type="caution">
    <text evidence="11">The sequence shown here is derived from an EMBL/GenBank/DDBJ whole genome shotgun (WGS) entry which is preliminary data.</text>
</comment>
<evidence type="ECO:0000313" key="12">
    <source>
        <dbReference type="Proteomes" id="UP000033633"/>
    </source>
</evidence>
<feature type="chain" id="PRO_5002496450" description="Linear primary-alkylsulfatase" evidence="9">
    <location>
        <begin position="22"/>
        <end position="659"/>
    </location>
</feature>
<evidence type="ECO:0000256" key="3">
    <source>
        <dbReference type="ARBA" id="ARBA00022801"/>
    </source>
</evidence>
<dbReference type="Pfam" id="PF14864">
    <property type="entry name" value="Alkyl_sulf_C"/>
    <property type="match status" value="1"/>
</dbReference>
<dbReference type="RefSeq" id="WP_046221601.1">
    <property type="nucleotide sequence ID" value="NZ_JWYV01000015.1"/>
</dbReference>
<keyword evidence="9" id="KW-0732">Signal</keyword>
<dbReference type="InterPro" id="IPR036527">
    <property type="entry name" value="SCP2_sterol-bd_dom_sf"/>
</dbReference>
<organism evidence="11 12">
    <name type="scientific">Photobacterium halotolerans</name>
    <dbReference type="NCBI Taxonomy" id="265726"/>
    <lineage>
        <taxon>Bacteria</taxon>
        <taxon>Pseudomonadati</taxon>
        <taxon>Pseudomonadota</taxon>
        <taxon>Gammaproteobacteria</taxon>
        <taxon>Vibrionales</taxon>
        <taxon>Vibrionaceae</taxon>
        <taxon>Photobacterium</taxon>
    </lineage>
</organism>
<comment type="similarity">
    <text evidence="5">Belongs to the metallo-beta-lactamase superfamily. Type III sulfatase family.</text>
</comment>
<keyword evidence="12" id="KW-1185">Reference proteome</keyword>
<dbReference type="InterPro" id="IPR052195">
    <property type="entry name" value="Bact_Alkyl/Aryl-Sulfatase"/>
</dbReference>
<dbReference type="GO" id="GO:0018909">
    <property type="term" value="P:dodecyl sulfate metabolic process"/>
    <property type="evidence" value="ECO:0007669"/>
    <property type="project" value="InterPro"/>
</dbReference>
<dbReference type="CDD" id="cd07710">
    <property type="entry name" value="arylsulfatase_Sdsa1-like_MBL-fold"/>
    <property type="match status" value="1"/>
</dbReference>
<evidence type="ECO:0000256" key="1">
    <source>
        <dbReference type="ARBA" id="ARBA00001947"/>
    </source>
</evidence>
<dbReference type="InterPro" id="IPR029229">
    <property type="entry name" value="Alkyl_sulf_C"/>
</dbReference>
<evidence type="ECO:0000256" key="9">
    <source>
        <dbReference type="SAM" id="SignalP"/>
    </source>
</evidence>
<gene>
    <name evidence="11" type="ORF">KY46_15885</name>
</gene>
<dbReference type="Gene3D" id="1.25.40.880">
    <property type="entry name" value="Alkyl sulfatase, dimerisation domain"/>
    <property type="match status" value="1"/>
</dbReference>
<keyword evidence="4" id="KW-0862">Zinc</keyword>
<dbReference type="InterPro" id="IPR001279">
    <property type="entry name" value="Metallo-B-lactamas"/>
</dbReference>
<dbReference type="GO" id="GO:0018741">
    <property type="term" value="F:linear primary-alkylsulfatase activity"/>
    <property type="evidence" value="ECO:0007669"/>
    <property type="project" value="UniProtKB-EC"/>
</dbReference>
<evidence type="ECO:0000256" key="7">
    <source>
        <dbReference type="ARBA" id="ARBA00068034"/>
    </source>
</evidence>
<dbReference type="AlphaFoldDB" id="A0A0F5V9L4"/>
<dbReference type="SUPFAM" id="SSF55718">
    <property type="entry name" value="SCP-like"/>
    <property type="match status" value="1"/>
</dbReference>
<dbReference type="EMBL" id="JWYV01000015">
    <property type="protein sequence ID" value="KKC98818.1"/>
    <property type="molecule type" value="Genomic_DNA"/>
</dbReference>
<evidence type="ECO:0000256" key="6">
    <source>
        <dbReference type="ARBA" id="ARBA00066568"/>
    </source>
</evidence>
<dbReference type="FunFam" id="3.60.15.30:FF:000001">
    <property type="entry name" value="Alkyl/aryl-sulfatase BDS1"/>
    <property type="match status" value="1"/>
</dbReference>
<keyword evidence="2" id="KW-0479">Metal-binding</keyword>
<feature type="signal peptide" evidence="9">
    <location>
        <begin position="1"/>
        <end position="21"/>
    </location>
</feature>
<dbReference type="OrthoDB" id="9815874at2"/>
<dbReference type="EC" id="3.1.6.21" evidence="6"/>
<dbReference type="PANTHER" id="PTHR43223">
    <property type="entry name" value="ALKYL/ARYL-SULFATASE"/>
    <property type="match status" value="1"/>
</dbReference>